<organism evidence="3 4">
    <name type="scientific">Fusobacterium ulcerans 12-1B</name>
    <dbReference type="NCBI Taxonomy" id="457404"/>
    <lineage>
        <taxon>Bacteria</taxon>
        <taxon>Fusobacteriati</taxon>
        <taxon>Fusobacteriota</taxon>
        <taxon>Fusobacteriia</taxon>
        <taxon>Fusobacteriales</taxon>
        <taxon>Fusobacteriaceae</taxon>
        <taxon>Fusobacterium</taxon>
    </lineage>
</organism>
<evidence type="ECO:0000259" key="2">
    <source>
        <dbReference type="Pfam" id="PF13304"/>
    </source>
</evidence>
<gene>
    <name evidence="3" type="ORF">HMPREF0402_00263</name>
</gene>
<name>H1PPC0_9FUSO</name>
<evidence type="ECO:0008006" key="5">
    <source>
        <dbReference type="Google" id="ProtNLM"/>
    </source>
</evidence>
<dbReference type="SUPFAM" id="SSF52540">
    <property type="entry name" value="P-loop containing nucleoside triphosphate hydrolases"/>
    <property type="match status" value="1"/>
</dbReference>
<dbReference type="InterPro" id="IPR022532">
    <property type="entry name" value="DUF3696"/>
</dbReference>
<dbReference type="PATRIC" id="fig|457404.5.peg.971"/>
<sequence>MIENLKIKNYKSLENIELELKNLNLLTGINSTGKSSIIQVILLFEQYLKENSDLLKVLKEIRDINPKTMKDLKLNGELVELGVIGDLLFEDAMDDKLSFEFIKNRICFSITIDTMEQEFEEELKCQIKCEDIVSLISERKNIQYLTAERIVPKSSYSYSTDMIKKKDIGKTGEYSIHYLAENKNEEIKIKELKYENSKTNQLLENVSLWLSKISDGISVDVRASSDVRNAILKYQYKRGKLKLPQNVGFGITYVLPIIVAILKAEKGDLVVIENPESHLHPRGQVEIAKLCAIAAQNGVQIIIETHSDHILNGIRVAVKEKDIDYRNTSVYYFSKDDLRTEAFKVEIDEKGKIGKWPKGFFDEWNIQLEKLLW</sequence>
<reference evidence="3 4" key="1">
    <citation type="submission" date="2012-07" db="EMBL/GenBank/DDBJ databases">
        <title>The Genome Sequence of Fusobacterium ulcerans 12_1B.</title>
        <authorList>
            <consortium name="The Broad Institute Genome Sequencing Platform"/>
            <person name="Earl A."/>
            <person name="Ward D."/>
            <person name="Feldgarden M."/>
            <person name="Gevers D."/>
            <person name="Strauss J."/>
            <person name="Ambrose C.E."/>
            <person name="Allen-Vercoe E."/>
            <person name="Walker B."/>
            <person name="Young S.K."/>
            <person name="Zeng Q."/>
            <person name="Gargeya S."/>
            <person name="Fitzgerald M."/>
            <person name="Haas B."/>
            <person name="Abouelleil A."/>
            <person name="Alvarado L."/>
            <person name="Arachchi H.M."/>
            <person name="Berlin A.M."/>
            <person name="Chapman S.B."/>
            <person name="Goldberg J."/>
            <person name="Griggs A."/>
            <person name="Gujja S."/>
            <person name="Hansen M."/>
            <person name="Howarth C."/>
            <person name="Imamovic A."/>
            <person name="Larimer J."/>
            <person name="McCowen C."/>
            <person name="Montmayeur A."/>
            <person name="Murphy C."/>
            <person name="Neiman D."/>
            <person name="Pearson M."/>
            <person name="Priest M."/>
            <person name="Roberts A."/>
            <person name="Saif S."/>
            <person name="Shea T."/>
            <person name="Sisk P."/>
            <person name="Sykes S."/>
            <person name="Wortman J."/>
            <person name="Nusbaum C."/>
            <person name="Birren B."/>
        </authorList>
    </citation>
    <scope>NUCLEOTIDE SEQUENCE [LARGE SCALE GENOMIC DNA]</scope>
    <source>
        <strain evidence="3 4">12_1B</strain>
    </source>
</reference>
<evidence type="ECO:0000313" key="3">
    <source>
        <dbReference type="EMBL" id="EHO84444.1"/>
    </source>
</evidence>
<dbReference type="EMBL" id="AGWJ02000006">
    <property type="protein sequence ID" value="EHO84444.1"/>
    <property type="molecule type" value="Genomic_DNA"/>
</dbReference>
<keyword evidence="4" id="KW-1185">Reference proteome</keyword>
<dbReference type="InterPro" id="IPR027417">
    <property type="entry name" value="P-loop_NTPase"/>
</dbReference>
<dbReference type="InterPro" id="IPR051396">
    <property type="entry name" value="Bact_Antivir_Def_Nuclease"/>
</dbReference>
<dbReference type="PANTHER" id="PTHR43581:SF4">
    <property type="entry name" value="ATP_GTP PHOSPHATASE"/>
    <property type="match status" value="1"/>
</dbReference>
<feature type="domain" description="ATPase AAA-type core" evidence="2">
    <location>
        <begin position="23"/>
        <end position="312"/>
    </location>
</feature>
<accession>H1PPC0</accession>
<dbReference type="InterPro" id="IPR014592">
    <property type="entry name" value="P-loop_UCP034888"/>
</dbReference>
<dbReference type="GO" id="GO:0005524">
    <property type="term" value="F:ATP binding"/>
    <property type="evidence" value="ECO:0007669"/>
    <property type="project" value="InterPro"/>
</dbReference>
<evidence type="ECO:0000259" key="1">
    <source>
        <dbReference type="Pfam" id="PF12476"/>
    </source>
</evidence>
<dbReference type="Proteomes" id="UP000003233">
    <property type="component" value="Unassembled WGS sequence"/>
</dbReference>
<dbReference type="BioCyc" id="FSP457404-HMP:GTSQ-264-MONOMER"/>
<proteinExistence type="predicted"/>
<dbReference type="PANTHER" id="PTHR43581">
    <property type="entry name" value="ATP/GTP PHOSPHATASE"/>
    <property type="match status" value="1"/>
</dbReference>
<dbReference type="Pfam" id="PF13304">
    <property type="entry name" value="AAA_21"/>
    <property type="match status" value="1"/>
</dbReference>
<protein>
    <recommendedName>
        <fullName evidence="5">AAA domain-containing protein</fullName>
    </recommendedName>
</protein>
<dbReference type="AlphaFoldDB" id="H1PPC0"/>
<dbReference type="InterPro" id="IPR003959">
    <property type="entry name" value="ATPase_AAA_core"/>
</dbReference>
<evidence type="ECO:0000313" key="4">
    <source>
        <dbReference type="Proteomes" id="UP000003233"/>
    </source>
</evidence>
<dbReference type="GO" id="GO:0016887">
    <property type="term" value="F:ATP hydrolysis activity"/>
    <property type="evidence" value="ECO:0007669"/>
    <property type="project" value="InterPro"/>
</dbReference>
<dbReference type="Pfam" id="PF12476">
    <property type="entry name" value="DUF3696"/>
    <property type="match status" value="1"/>
</dbReference>
<dbReference type="Gene3D" id="3.40.50.300">
    <property type="entry name" value="P-loop containing nucleotide triphosphate hydrolases"/>
    <property type="match status" value="1"/>
</dbReference>
<feature type="domain" description="DUF3696" evidence="1">
    <location>
        <begin position="323"/>
        <end position="371"/>
    </location>
</feature>
<dbReference type="PIRSF" id="PIRSF034888">
    <property type="entry name" value="P-loop_UCP034888"/>
    <property type="match status" value="1"/>
</dbReference>
<dbReference type="RefSeq" id="WP_008695565.1">
    <property type="nucleotide sequence ID" value="NZ_KE161007.1"/>
</dbReference>
<comment type="caution">
    <text evidence="3">The sequence shown here is derived from an EMBL/GenBank/DDBJ whole genome shotgun (WGS) entry which is preliminary data.</text>
</comment>
<dbReference type="HOGENOM" id="CLU_032548_0_0_0"/>